<sequence>MTALSTPTTPARAAAEPSDGWLIQWCERGWLPDGLVRAGMRALMRQRLRDEGIHDGELRSRRFNALLDELQSSPIAIETDAANTQHYELPPAFFEAHLGPQLKYSCALYNTGSEPLAEAEKAMFACYAERAGLADGQCILDLGCGWGSLSLWMAKCYPNARIVALSNSQGQRSWIEARAAERGLTNLSVHTGNIVDFEFADMSEGGRFDRVVSAEMFEHMKNYGLLLGKIARWMRPDAVLFVHIFAHRTLAYHFRVQTGTDWMSKYFFTGGTMPSEALLLHFQDDLRVTRQWWLNGMHYARTADHWLANLDAARSRLMPVFTQTYGERKAAVWFQRWRMFYLAVSALFGYAGGNEWGVAHYRLVKR</sequence>
<dbReference type="EMBL" id="FCNY02000005">
    <property type="protein sequence ID" value="SAL33084.1"/>
    <property type="molecule type" value="Genomic_DNA"/>
</dbReference>
<dbReference type="InterPro" id="IPR029063">
    <property type="entry name" value="SAM-dependent_MTases_sf"/>
</dbReference>
<protein>
    <submittedName>
        <fullName evidence="1">Cyclopropane-fatty-acyl-phospholipid synthase</fullName>
    </submittedName>
</protein>
<dbReference type="Gene3D" id="3.40.50.150">
    <property type="entry name" value="Vaccinia Virus protein VP39"/>
    <property type="match status" value="1"/>
</dbReference>
<organism evidence="1 2">
    <name type="scientific">Caballeronia cordobensis</name>
    <name type="common">Burkholderia cordobensis</name>
    <dbReference type="NCBI Taxonomy" id="1353886"/>
    <lineage>
        <taxon>Bacteria</taxon>
        <taxon>Pseudomonadati</taxon>
        <taxon>Pseudomonadota</taxon>
        <taxon>Betaproteobacteria</taxon>
        <taxon>Burkholderiales</taxon>
        <taxon>Burkholderiaceae</taxon>
        <taxon>Caballeronia</taxon>
    </lineage>
</organism>
<reference evidence="2" key="1">
    <citation type="submission" date="2016-01" db="EMBL/GenBank/DDBJ databases">
        <authorList>
            <person name="Peeters C."/>
        </authorList>
    </citation>
    <scope>NUCLEOTIDE SEQUENCE [LARGE SCALE GENOMIC DNA]</scope>
</reference>
<dbReference type="RefSeq" id="WP_053570287.1">
    <property type="nucleotide sequence ID" value="NZ_FCNY02000005.1"/>
</dbReference>
<name>A0A158GLU7_CABCO</name>
<accession>A0A158GLU7</accession>
<dbReference type="Proteomes" id="UP000054740">
    <property type="component" value="Unassembled WGS sequence"/>
</dbReference>
<dbReference type="Pfam" id="PF02353">
    <property type="entry name" value="CMAS"/>
    <property type="match status" value="1"/>
</dbReference>
<dbReference type="PANTHER" id="PTHR43832">
    <property type="match status" value="1"/>
</dbReference>
<keyword evidence="2" id="KW-1185">Reference proteome</keyword>
<evidence type="ECO:0000313" key="1">
    <source>
        <dbReference type="EMBL" id="SAL33084.1"/>
    </source>
</evidence>
<gene>
    <name evidence="1" type="ORF">AWB70_02176</name>
</gene>
<dbReference type="CDD" id="cd02440">
    <property type="entry name" value="AdoMet_MTases"/>
    <property type="match status" value="1"/>
</dbReference>
<dbReference type="AlphaFoldDB" id="A0A158GLU7"/>
<dbReference type="SUPFAM" id="SSF53335">
    <property type="entry name" value="S-adenosyl-L-methionine-dependent methyltransferases"/>
    <property type="match status" value="1"/>
</dbReference>
<dbReference type="FunFam" id="3.40.50.150:FF:000554">
    <property type="entry name" value="Cation-transporting ATPase"/>
    <property type="match status" value="1"/>
</dbReference>
<dbReference type="PANTHER" id="PTHR43832:SF1">
    <property type="entry name" value="S-ADENOSYL-L-METHIONINE-DEPENDENT METHYLTRANSFERASES SUPERFAMILY PROTEIN"/>
    <property type="match status" value="1"/>
</dbReference>
<evidence type="ECO:0000313" key="2">
    <source>
        <dbReference type="Proteomes" id="UP000054740"/>
    </source>
</evidence>
<proteinExistence type="predicted"/>